<comment type="caution">
    <text evidence="7">The sequence shown here is derived from an EMBL/GenBank/DDBJ whole genome shotgun (WGS) entry which is preliminary data.</text>
</comment>
<feature type="transmembrane region" description="Helical" evidence="5">
    <location>
        <begin position="61"/>
        <end position="79"/>
    </location>
</feature>
<organism evidence="7 8">
    <name type="scientific">Phanerochaete sordida</name>
    <dbReference type="NCBI Taxonomy" id="48140"/>
    <lineage>
        <taxon>Eukaryota</taxon>
        <taxon>Fungi</taxon>
        <taxon>Dikarya</taxon>
        <taxon>Basidiomycota</taxon>
        <taxon>Agaricomycotina</taxon>
        <taxon>Agaricomycetes</taxon>
        <taxon>Polyporales</taxon>
        <taxon>Phanerochaetaceae</taxon>
        <taxon>Phanerochaete</taxon>
    </lineage>
</organism>
<reference evidence="7 8" key="1">
    <citation type="submission" date="2021-08" db="EMBL/GenBank/DDBJ databases">
        <title>Draft Genome Sequence of Phanerochaete sordida strain YK-624.</title>
        <authorList>
            <person name="Mori T."/>
            <person name="Dohra H."/>
            <person name="Suzuki T."/>
            <person name="Kawagishi H."/>
            <person name="Hirai H."/>
        </authorList>
    </citation>
    <scope>NUCLEOTIDE SEQUENCE [LARGE SCALE GENOMIC DNA]</scope>
    <source>
        <strain evidence="7 8">YK-624</strain>
    </source>
</reference>
<keyword evidence="8" id="KW-1185">Reference proteome</keyword>
<sequence length="308" mass="33934">MPTTHQHWLYVWVPLVTAGVWFGTLLAMLITYLAQGRPHYVSEDGSIAYISDVGADILKPLFVTGCAITFIGFFLSLVIERWLRHSGRLIAEMRRRERVFSILAIIGSFIGGLGLLLLSIFDTKRHPSLHRVFLLVFIIGVGLSAIFTIIEYRWISHDFVELRKLKFAYIIKGVIAAILIILAVVFAITLYTAQNVGAVIEWTIAFGYTFYLLTFAYDLRMAKGVHRGQFSRKRLLDLEKQGVPISAAAAGHEGNAGVAAPYNHSGRYAPSTTTTGTIGTADGHPVTYAGNDRGANGGYAAYNTRGYA</sequence>
<keyword evidence="4 5" id="KW-0472">Membrane</keyword>
<evidence type="ECO:0000256" key="4">
    <source>
        <dbReference type="ARBA" id="ARBA00023136"/>
    </source>
</evidence>
<gene>
    <name evidence="7" type="ORF">PsYK624_109420</name>
</gene>
<feature type="domain" description="CWH43-like N-terminal" evidence="6">
    <location>
        <begin position="11"/>
        <end position="220"/>
    </location>
</feature>
<evidence type="ECO:0000313" key="8">
    <source>
        <dbReference type="Proteomes" id="UP000703269"/>
    </source>
</evidence>
<feature type="transmembrane region" description="Helical" evidence="5">
    <location>
        <begin position="133"/>
        <end position="155"/>
    </location>
</feature>
<dbReference type="OrthoDB" id="10032492at2759"/>
<evidence type="ECO:0000256" key="1">
    <source>
        <dbReference type="ARBA" id="ARBA00004127"/>
    </source>
</evidence>
<evidence type="ECO:0000256" key="5">
    <source>
        <dbReference type="SAM" id="Phobius"/>
    </source>
</evidence>
<dbReference type="GO" id="GO:0005886">
    <property type="term" value="C:plasma membrane"/>
    <property type="evidence" value="ECO:0007669"/>
    <property type="project" value="TreeGrafter"/>
</dbReference>
<dbReference type="EMBL" id="BPQB01000043">
    <property type="protein sequence ID" value="GJE94770.1"/>
    <property type="molecule type" value="Genomic_DNA"/>
</dbReference>
<evidence type="ECO:0000259" key="6">
    <source>
        <dbReference type="Pfam" id="PF10277"/>
    </source>
</evidence>
<dbReference type="Pfam" id="PF10277">
    <property type="entry name" value="Frag1"/>
    <property type="match status" value="1"/>
</dbReference>
<feature type="transmembrane region" description="Helical" evidence="5">
    <location>
        <begin position="99"/>
        <end position="121"/>
    </location>
</feature>
<dbReference type="GO" id="GO:0012505">
    <property type="term" value="C:endomembrane system"/>
    <property type="evidence" value="ECO:0007669"/>
    <property type="project" value="UniProtKB-SubCell"/>
</dbReference>
<feature type="transmembrane region" description="Helical" evidence="5">
    <location>
        <begin position="167"/>
        <end position="193"/>
    </location>
</feature>
<dbReference type="Proteomes" id="UP000703269">
    <property type="component" value="Unassembled WGS sequence"/>
</dbReference>
<keyword evidence="2 5" id="KW-0812">Transmembrane</keyword>
<dbReference type="InterPro" id="IPR019402">
    <property type="entry name" value="CWH43_N"/>
</dbReference>
<evidence type="ECO:0000313" key="7">
    <source>
        <dbReference type="EMBL" id="GJE94770.1"/>
    </source>
</evidence>
<accession>A0A9P3GJK6</accession>
<protein>
    <submittedName>
        <fullName evidence="7">Frag1/DRAM/Sfk1 family protein</fullName>
    </submittedName>
</protein>
<proteinExistence type="predicted"/>
<dbReference type="PANTHER" id="PTHR21324">
    <property type="entry name" value="FASTING-INDUCIBLE INTEGRAL MEMBRANE PROTEIN TM6P1-RELATED"/>
    <property type="match status" value="1"/>
</dbReference>
<evidence type="ECO:0000256" key="3">
    <source>
        <dbReference type="ARBA" id="ARBA00022989"/>
    </source>
</evidence>
<comment type="subcellular location">
    <subcellularLocation>
        <location evidence="1">Endomembrane system</location>
        <topology evidence="1">Multi-pass membrane protein</topology>
    </subcellularLocation>
</comment>
<dbReference type="InterPro" id="IPR050911">
    <property type="entry name" value="DRAM/TMEM150_Autophagy_Mod"/>
</dbReference>
<keyword evidence="3 5" id="KW-1133">Transmembrane helix</keyword>
<name>A0A9P3GJK6_9APHY</name>
<dbReference type="PANTHER" id="PTHR21324:SF2">
    <property type="entry name" value="EG:22E5.9 PROTEIN"/>
    <property type="match status" value="1"/>
</dbReference>
<dbReference type="AlphaFoldDB" id="A0A9P3GJK6"/>
<evidence type="ECO:0000256" key="2">
    <source>
        <dbReference type="ARBA" id="ARBA00022692"/>
    </source>
</evidence>
<feature type="transmembrane region" description="Helical" evidence="5">
    <location>
        <begin position="9"/>
        <end position="34"/>
    </location>
</feature>
<feature type="transmembrane region" description="Helical" evidence="5">
    <location>
        <begin position="199"/>
        <end position="217"/>
    </location>
</feature>